<accession>A0ABS8TN23</accession>
<feature type="compositionally biased region" description="Basic and acidic residues" evidence="1">
    <location>
        <begin position="228"/>
        <end position="245"/>
    </location>
</feature>
<feature type="compositionally biased region" description="Polar residues" evidence="1">
    <location>
        <begin position="246"/>
        <end position="273"/>
    </location>
</feature>
<evidence type="ECO:0000313" key="2">
    <source>
        <dbReference type="EMBL" id="MCD7472613.1"/>
    </source>
</evidence>
<feature type="compositionally biased region" description="Basic and acidic residues" evidence="1">
    <location>
        <begin position="157"/>
        <end position="170"/>
    </location>
</feature>
<feature type="region of interest" description="Disordered" evidence="1">
    <location>
        <begin position="1"/>
        <end position="23"/>
    </location>
</feature>
<sequence>MTNYAGKKKGDESDYVVKKKRDESGFLGSKLKYKYEYEVIPSRKEEKRREENRREEERPSLLRRESRRTNHKEDERASLLRESQRDRAREEEREALRRESRGTRHTEEERASLLRGESQRRLEKKGGKKHGGDLRSEGVAVEERDRNYTAKQGVVSQKDDSAVRLHKETSNEALSQIQQAREEYSKKIGSIIREDEYRRRSHRLNQESSIQKNDIRMKSSIQGVSDTEPGRESVEVTETNKREVKASSQVLSGRSSIMESKTGFSTQEVSDSGIQRGFSLQHELTPDRPPQPQHKTHGEARRDEVLGLSSDFTSHEDALGSAARLQKSSTEYVGEFVEGETVNFKL</sequence>
<feature type="compositionally biased region" description="Basic and acidic residues" evidence="1">
    <location>
        <begin position="8"/>
        <end position="23"/>
    </location>
</feature>
<dbReference type="EMBL" id="JACEIK010001848">
    <property type="protein sequence ID" value="MCD7472613.1"/>
    <property type="molecule type" value="Genomic_DNA"/>
</dbReference>
<proteinExistence type="predicted"/>
<dbReference type="Proteomes" id="UP000823775">
    <property type="component" value="Unassembled WGS sequence"/>
</dbReference>
<comment type="caution">
    <text evidence="2">The sequence shown here is derived from an EMBL/GenBank/DDBJ whole genome shotgun (WGS) entry which is preliminary data.</text>
</comment>
<name>A0ABS8TN23_DATST</name>
<feature type="compositionally biased region" description="Basic and acidic residues" evidence="1">
    <location>
        <begin position="296"/>
        <end position="305"/>
    </location>
</feature>
<feature type="region of interest" description="Disordered" evidence="1">
    <location>
        <begin position="40"/>
        <end position="305"/>
    </location>
</feature>
<feature type="compositionally biased region" description="Basic and acidic residues" evidence="1">
    <location>
        <begin position="180"/>
        <end position="198"/>
    </location>
</feature>
<evidence type="ECO:0000256" key="1">
    <source>
        <dbReference type="SAM" id="MobiDB-lite"/>
    </source>
</evidence>
<evidence type="ECO:0000313" key="3">
    <source>
        <dbReference type="Proteomes" id="UP000823775"/>
    </source>
</evidence>
<organism evidence="2 3">
    <name type="scientific">Datura stramonium</name>
    <name type="common">Jimsonweed</name>
    <name type="synonym">Common thornapple</name>
    <dbReference type="NCBI Taxonomy" id="4076"/>
    <lineage>
        <taxon>Eukaryota</taxon>
        <taxon>Viridiplantae</taxon>
        <taxon>Streptophyta</taxon>
        <taxon>Embryophyta</taxon>
        <taxon>Tracheophyta</taxon>
        <taxon>Spermatophyta</taxon>
        <taxon>Magnoliopsida</taxon>
        <taxon>eudicotyledons</taxon>
        <taxon>Gunneridae</taxon>
        <taxon>Pentapetalae</taxon>
        <taxon>asterids</taxon>
        <taxon>lamiids</taxon>
        <taxon>Solanales</taxon>
        <taxon>Solanaceae</taxon>
        <taxon>Solanoideae</taxon>
        <taxon>Datureae</taxon>
        <taxon>Datura</taxon>
    </lineage>
</organism>
<keyword evidence="3" id="KW-1185">Reference proteome</keyword>
<gene>
    <name evidence="2" type="ORF">HAX54_013894</name>
</gene>
<protein>
    <submittedName>
        <fullName evidence="2">Uncharacterized protein</fullName>
    </submittedName>
</protein>
<reference evidence="2 3" key="1">
    <citation type="journal article" date="2021" name="BMC Genomics">
        <title>Datura genome reveals duplications of psychoactive alkaloid biosynthetic genes and high mutation rate following tissue culture.</title>
        <authorList>
            <person name="Rajewski A."/>
            <person name="Carter-House D."/>
            <person name="Stajich J."/>
            <person name="Litt A."/>
        </authorList>
    </citation>
    <scope>NUCLEOTIDE SEQUENCE [LARGE SCALE GENOMIC DNA]</scope>
    <source>
        <strain evidence="2">AR-01</strain>
    </source>
</reference>
<feature type="compositionally biased region" description="Basic and acidic residues" evidence="1">
    <location>
        <begin position="40"/>
        <end position="148"/>
    </location>
</feature>